<feature type="compositionally biased region" description="Polar residues" evidence="2">
    <location>
        <begin position="70"/>
        <end position="82"/>
    </location>
</feature>
<dbReference type="Proteomes" id="UP000006701">
    <property type="component" value="Unassembled WGS sequence"/>
</dbReference>
<feature type="region of interest" description="Disordered" evidence="2">
    <location>
        <begin position="363"/>
        <end position="435"/>
    </location>
</feature>
<feature type="compositionally biased region" description="Low complexity" evidence="2">
    <location>
        <begin position="505"/>
        <end position="514"/>
    </location>
</feature>
<feature type="compositionally biased region" description="Basic and acidic residues" evidence="2">
    <location>
        <begin position="530"/>
        <end position="540"/>
    </location>
</feature>
<dbReference type="AlphaFoldDB" id="A1CNP6"/>
<feature type="region of interest" description="Disordered" evidence="2">
    <location>
        <begin position="1"/>
        <end position="82"/>
    </location>
</feature>
<dbReference type="OrthoDB" id="4479550at2759"/>
<feature type="compositionally biased region" description="Basic and acidic residues" evidence="2">
    <location>
        <begin position="223"/>
        <end position="236"/>
    </location>
</feature>
<reference evidence="3 4" key="1">
    <citation type="journal article" date="2008" name="PLoS Genet.">
        <title>Genomic islands in the pathogenic filamentous fungus Aspergillus fumigatus.</title>
        <authorList>
            <person name="Fedorova N.D."/>
            <person name="Khaldi N."/>
            <person name="Joardar V.S."/>
            <person name="Maiti R."/>
            <person name="Amedeo P."/>
            <person name="Anderson M.J."/>
            <person name="Crabtree J."/>
            <person name="Silva J.C."/>
            <person name="Badger J.H."/>
            <person name="Albarraq A."/>
            <person name="Angiuoli S."/>
            <person name="Bussey H."/>
            <person name="Bowyer P."/>
            <person name="Cotty P.J."/>
            <person name="Dyer P.S."/>
            <person name="Egan A."/>
            <person name="Galens K."/>
            <person name="Fraser-Liggett C.M."/>
            <person name="Haas B.J."/>
            <person name="Inman J.M."/>
            <person name="Kent R."/>
            <person name="Lemieux S."/>
            <person name="Malavazi I."/>
            <person name="Orvis J."/>
            <person name="Roemer T."/>
            <person name="Ronning C.M."/>
            <person name="Sundaram J.P."/>
            <person name="Sutton G."/>
            <person name="Turner G."/>
            <person name="Venter J.C."/>
            <person name="White O.R."/>
            <person name="Whitty B.R."/>
            <person name="Youngman P."/>
            <person name="Wolfe K.H."/>
            <person name="Goldman G.H."/>
            <person name="Wortman J.R."/>
            <person name="Jiang B."/>
            <person name="Denning D.W."/>
            <person name="Nierman W.C."/>
        </authorList>
    </citation>
    <scope>NUCLEOTIDE SEQUENCE [LARGE SCALE GENOMIC DNA]</scope>
    <source>
        <strain evidence="4">ATCC 1007 / CBS 513.65 / DSM 816 / NCTC 3887 / NRRL 1</strain>
    </source>
</reference>
<gene>
    <name evidence="3" type="ORF">ACLA_019720</name>
</gene>
<evidence type="ECO:0000313" key="3">
    <source>
        <dbReference type="EMBL" id="EAW07267.1"/>
    </source>
</evidence>
<evidence type="ECO:0000256" key="1">
    <source>
        <dbReference type="SAM" id="Coils"/>
    </source>
</evidence>
<sequence>MKSGPATTKLKGKASTPNLREKNGISTAANTSQHQPLKKRSVPNLRSRASAPNMRKRGTPTSFLEDKMSSKTPFLTTQTPKKQKVTSTAQQEVEVTPGGPRFMMFNQAQAIKPVDYQPKPQYTGPAVPRIMGCEPTITRRKPIEVKRESRKERILKALKKRHEFRKARLRGVMKCFKNLRMIRTMHLSVKAMRLNTQDRLLEMESIVSLDYRRYSEMSAYSDRGNDLESSEVKSSDSLHCPGIEGTPTSLSVKEDEDHTVRRSLLPFRAWLPLMQDNSNPYLEASDEDAYTRAPANSPSFPQDSSTHSFFHSLPTPQTHSSPKSLDDISPRSSLSSSSDITITPLRIYKKSVMALESGLEAQDPFVDSPTLENRNTSDEGDNIQHAPSKAKPTSTLQTTVRGRGDHNTRIPRPPVQKLSLGGNQVRGCVSPERSSSIPVALRKVSKDKPSTPEGGSGEVPVKSIRVVEKAAASHETPPQPEAKAQQEHGFDQIHQVFVEELLTSPASSNTSSSDTEWKAQVLERPTGFTGDDRRPNERSSQRFYGPRLHIAASAEEIIMGPESRSVAPHLSSPHLVRIVSRTVTESDAHEEPAEDQFFQQEAGFVEKKIDHDTSTGSPVASRKSCRPQPSFESMPKRDFSSRELSIPRKPVGSPSSSSIFSSSPDKESKVPIVPKIPDEHKVSLNKDKPLPELKSNEVMSSGNTDASTQRVAATVDDSSHPLRVLSMHAICGAPAQEGPSAPIPVTPNELNKNATFDEIIIKSAEAEHLEPRGTTSKIPESKSNRMLDSFRSIFKHKGSIDRGRLRNYDGVEVATEGAAAKALSGTASRSKKDDSKSDSVRPGSKLRTKYSKLPDSVSWSRGPRNISAPIHVSPGAFPTPTSSLSIPAPSFRSHEVDQTPSFARPTKSTRTRAATNPKVQTPVGSTDGRTRRISTMAASTGSPQRSHRFPRYASASSASRKADQMTLATQKQPETSMMSKDTPVQEAQSQEDPDHALSRRHEEVNTFIGVLCQKLCLETEENRRTRYLRYLLSLQQSLNEVKNARREVDEAEAMLRKKKSQRTAAESSLFEKYRVALNRIDTIE</sequence>
<feature type="compositionally biased region" description="Polar residues" evidence="2">
    <location>
        <begin position="697"/>
        <end position="711"/>
    </location>
</feature>
<feature type="compositionally biased region" description="Low complexity" evidence="2">
    <location>
        <begin position="647"/>
        <end position="663"/>
    </location>
</feature>
<dbReference type="eggNOG" id="ENOG502TAJR">
    <property type="taxonomic scope" value="Eukaryota"/>
</dbReference>
<feature type="compositionally biased region" description="Polar residues" evidence="2">
    <location>
        <begin position="898"/>
        <end position="924"/>
    </location>
</feature>
<feature type="compositionally biased region" description="Polar residues" evidence="2">
    <location>
        <begin position="294"/>
        <end position="323"/>
    </location>
</feature>
<dbReference type="HOGENOM" id="CLU_285437_0_0_1"/>
<evidence type="ECO:0000313" key="4">
    <source>
        <dbReference type="Proteomes" id="UP000006701"/>
    </source>
</evidence>
<feature type="region of interest" description="Disordered" evidence="2">
    <location>
        <begin position="763"/>
        <end position="783"/>
    </location>
</feature>
<proteinExistence type="predicted"/>
<protein>
    <submittedName>
        <fullName evidence="3">Uncharacterized protein</fullName>
    </submittedName>
</protein>
<feature type="compositionally biased region" description="Polar residues" evidence="2">
    <location>
        <begin position="24"/>
        <end position="35"/>
    </location>
</feature>
<feature type="compositionally biased region" description="Basic and acidic residues" evidence="2">
    <location>
        <begin position="830"/>
        <end position="839"/>
    </location>
</feature>
<feature type="region of interest" description="Disordered" evidence="2">
    <location>
        <begin position="610"/>
        <end position="715"/>
    </location>
</feature>
<accession>A1CNP6</accession>
<dbReference type="GeneID" id="4701210"/>
<feature type="coiled-coil region" evidence="1">
    <location>
        <begin position="1031"/>
        <end position="1068"/>
    </location>
</feature>
<dbReference type="OMA" id="GEYRTRP"/>
<dbReference type="KEGG" id="act:ACLA_019720"/>
<name>A1CNP6_ASPCL</name>
<feature type="compositionally biased region" description="Basic and acidic residues" evidence="2">
    <location>
        <begin position="676"/>
        <end position="695"/>
    </location>
</feature>
<feature type="region of interest" description="Disordered" evidence="2">
    <location>
        <begin position="287"/>
        <end position="337"/>
    </location>
</feature>
<feature type="region of interest" description="Disordered" evidence="2">
    <location>
        <begin position="220"/>
        <end position="257"/>
    </location>
</feature>
<organism evidence="3 4">
    <name type="scientific">Aspergillus clavatus (strain ATCC 1007 / CBS 513.65 / DSM 816 / NCTC 3887 / NRRL 1 / QM 1276 / 107)</name>
    <dbReference type="NCBI Taxonomy" id="344612"/>
    <lineage>
        <taxon>Eukaryota</taxon>
        <taxon>Fungi</taxon>
        <taxon>Dikarya</taxon>
        <taxon>Ascomycota</taxon>
        <taxon>Pezizomycotina</taxon>
        <taxon>Eurotiomycetes</taxon>
        <taxon>Eurotiomycetidae</taxon>
        <taxon>Eurotiales</taxon>
        <taxon>Aspergillaceae</taxon>
        <taxon>Aspergillus</taxon>
        <taxon>Aspergillus subgen. Fumigati</taxon>
    </lineage>
</organism>
<feature type="region of interest" description="Disordered" evidence="2">
    <location>
        <begin position="505"/>
        <end position="545"/>
    </location>
</feature>
<dbReference type="RefSeq" id="XP_001268693.1">
    <property type="nucleotide sequence ID" value="XM_001268692.1"/>
</dbReference>
<feature type="region of interest" description="Disordered" evidence="2">
    <location>
        <begin position="818"/>
        <end position="997"/>
    </location>
</feature>
<feature type="compositionally biased region" description="Polar residues" evidence="2">
    <location>
        <begin position="966"/>
        <end position="979"/>
    </location>
</feature>
<keyword evidence="1" id="KW-0175">Coiled coil</keyword>
<dbReference type="VEuPathDB" id="FungiDB:ACLA_019720"/>
<evidence type="ECO:0000256" key="2">
    <source>
        <dbReference type="SAM" id="MobiDB-lite"/>
    </source>
</evidence>
<dbReference type="EMBL" id="DS027059">
    <property type="protein sequence ID" value="EAW07267.1"/>
    <property type="molecule type" value="Genomic_DNA"/>
</dbReference>
<feature type="compositionally biased region" description="Polar residues" evidence="2">
    <location>
        <begin position="391"/>
        <end position="400"/>
    </location>
</feature>
<keyword evidence="4" id="KW-1185">Reference proteome</keyword>